<organism evidence="1 2">
    <name type="scientific">Panagrolaimus sp. PS1159</name>
    <dbReference type="NCBI Taxonomy" id="55785"/>
    <lineage>
        <taxon>Eukaryota</taxon>
        <taxon>Metazoa</taxon>
        <taxon>Ecdysozoa</taxon>
        <taxon>Nematoda</taxon>
        <taxon>Chromadorea</taxon>
        <taxon>Rhabditida</taxon>
        <taxon>Tylenchina</taxon>
        <taxon>Panagrolaimomorpha</taxon>
        <taxon>Panagrolaimoidea</taxon>
        <taxon>Panagrolaimidae</taxon>
        <taxon>Panagrolaimus</taxon>
    </lineage>
</organism>
<reference evidence="2" key="1">
    <citation type="submission" date="2022-11" db="UniProtKB">
        <authorList>
            <consortium name="WormBaseParasite"/>
        </authorList>
    </citation>
    <scope>IDENTIFICATION</scope>
</reference>
<sequence>MRHLISFVLIVLISSQCLNAAVEPATKKIITVLQNQLTQPTLVDYFKRGGSLDPAISTILQFVPSAEISSLSCFLTNINGAVTAVQQNPADPFYIVTYYKQTCNGDPNLNKAMEVLTDKTAQTRLFGVVTNIANTFPPQLQSIALALLNLGFAGKTVTQAEAQGYVTKIKNLSTATKQTIFKKLPVLKKVMAKGAPLSKPYNTLLTNLPILLSNKPPTDAQRKTINTALGKMQTYLYNNAVPFIQFALNWIKSLPIADSQNDPTVLQNYRTGAAKIVQTGKVALMLPTTQEMIQTYLKKPYKLPESSGAALDALKAEASKFVR</sequence>
<accession>A0AC35ERX7</accession>
<evidence type="ECO:0000313" key="1">
    <source>
        <dbReference type="Proteomes" id="UP000887580"/>
    </source>
</evidence>
<dbReference type="WBParaSite" id="PS1159_v2.g10221.t1">
    <property type="protein sequence ID" value="PS1159_v2.g10221.t1"/>
    <property type="gene ID" value="PS1159_v2.g10221"/>
</dbReference>
<name>A0AC35ERX7_9BILA</name>
<proteinExistence type="predicted"/>
<protein>
    <submittedName>
        <fullName evidence="2">Uncharacterized protein</fullName>
    </submittedName>
</protein>
<evidence type="ECO:0000313" key="2">
    <source>
        <dbReference type="WBParaSite" id="PS1159_v2.g10221.t1"/>
    </source>
</evidence>
<dbReference type="Proteomes" id="UP000887580">
    <property type="component" value="Unplaced"/>
</dbReference>